<evidence type="ECO:0000313" key="2">
    <source>
        <dbReference type="EMBL" id="SPB29395.1"/>
    </source>
</evidence>
<feature type="coiled-coil region" evidence="1">
    <location>
        <begin position="44"/>
        <end position="71"/>
    </location>
</feature>
<name>A0A2X0SVR9_9LACT</name>
<organism evidence="3 4">
    <name type="scientific">Lactococcus lactis</name>
    <dbReference type="NCBI Taxonomy" id="1358"/>
    <lineage>
        <taxon>Bacteria</taxon>
        <taxon>Bacillati</taxon>
        <taxon>Bacillota</taxon>
        <taxon>Bacilli</taxon>
        <taxon>Lactobacillales</taxon>
        <taxon>Streptococcaceae</taxon>
        <taxon>Lactococcus</taxon>
    </lineage>
</organism>
<dbReference type="EMBL" id="OGTW02000146">
    <property type="protein sequence ID" value="SPS12995.1"/>
    <property type="molecule type" value="Genomic_DNA"/>
</dbReference>
<reference evidence="2" key="1">
    <citation type="submission" date="2018-01" db="EMBL/GenBank/DDBJ databases">
        <authorList>
            <person name="Gaut B.S."/>
            <person name="Morton B.R."/>
            <person name="Clegg M.T."/>
            <person name="Duvall M.R."/>
        </authorList>
    </citation>
    <scope>NUCLEOTIDE SEQUENCE</scope>
    <source>
        <strain evidence="2">Lactococcus lactis</strain>
    </source>
</reference>
<evidence type="ECO:0000256" key="1">
    <source>
        <dbReference type="SAM" id="Coils"/>
    </source>
</evidence>
<protein>
    <submittedName>
        <fullName evidence="3">Uncharacterized protein</fullName>
    </submittedName>
</protein>
<proteinExistence type="predicted"/>
<evidence type="ECO:0000313" key="3">
    <source>
        <dbReference type="EMBL" id="SPS12995.1"/>
    </source>
</evidence>
<evidence type="ECO:0000313" key="4">
    <source>
        <dbReference type="Proteomes" id="UP000279235"/>
    </source>
</evidence>
<keyword evidence="1" id="KW-0175">Coiled coil</keyword>
<reference evidence="4" key="3">
    <citation type="submission" date="2018-05" db="EMBL/GenBank/DDBJ databases">
        <authorList>
            <person name="Duru I."/>
        </authorList>
    </citation>
    <scope>NUCLEOTIDE SEQUENCE [LARGE SCALE GENOMIC DNA]</scope>
</reference>
<dbReference type="RefSeq" id="WP_005688961.1">
    <property type="nucleotide sequence ID" value="NZ_OGTW02000146.1"/>
</dbReference>
<sequence length="71" mass="8314">MDLMSSKKLKDIQKDVPIPVGIVDERPIHPARKLSEEESVQIIADFEQISLEKARKRLSEIRKEIQEDMKR</sequence>
<accession>A0A2X0SVR9</accession>
<reference evidence="3" key="2">
    <citation type="submission" date="2018-05" db="EMBL/GenBank/DDBJ databases">
        <authorList>
            <person name="Lanie J.A."/>
            <person name="Ng W.-L."/>
            <person name="Kazmierczak K.M."/>
            <person name="Andrzejewski T.M."/>
            <person name="Davidsen T.M."/>
            <person name="Wayne K.J."/>
            <person name="Tettelin H."/>
            <person name="Glass J.I."/>
            <person name="Rusch D."/>
            <person name="Podicherti R."/>
            <person name="Tsui H.-C.T."/>
            <person name="Winkler M.E."/>
        </authorList>
    </citation>
    <scope>NUCLEOTIDE SEQUENCE</scope>
    <source>
        <strain evidence="3">Lactococcus lactis</strain>
    </source>
</reference>
<dbReference type="Proteomes" id="UP000279235">
    <property type="component" value="Unassembled WGS sequence"/>
</dbReference>
<dbReference type="AlphaFoldDB" id="A0A2X0SVR9"/>
<dbReference type="EMBL" id="OGTW01000146">
    <property type="protein sequence ID" value="SPB29395.1"/>
    <property type="molecule type" value="Genomic_DNA"/>
</dbReference>
<gene>
    <name evidence="3" type="ORF">AMHIJAGA_02963</name>
</gene>